<comment type="similarity">
    <text evidence="1">Belongs to the Gfa family.</text>
</comment>
<name>A0A178I0Y3_9HYPH</name>
<evidence type="ECO:0000313" key="6">
    <source>
        <dbReference type="EMBL" id="OAM78557.1"/>
    </source>
</evidence>
<evidence type="ECO:0000256" key="2">
    <source>
        <dbReference type="ARBA" id="ARBA00022723"/>
    </source>
</evidence>
<accession>A0A178I0Y3</accession>
<sequence>MDNGGERSMTMLEGSCLCGAVAYAVEDAFHAAFYCHCSRCRRATGSAFKPMAAIKTGRLRLTRGEDALLIYGTPPGSHDVHCGACGSFLYSVIADNGNTHVAMGTLIDTPSVKPSFHMFVGSKAPWYEIGDDLPQFEGLPG</sequence>
<dbReference type="PROSITE" id="PS51891">
    <property type="entry name" value="CENP_V_GFA"/>
    <property type="match status" value="1"/>
</dbReference>
<dbReference type="GO" id="GO:0016846">
    <property type="term" value="F:carbon-sulfur lyase activity"/>
    <property type="evidence" value="ECO:0007669"/>
    <property type="project" value="InterPro"/>
</dbReference>
<dbReference type="EMBL" id="LVVY01000068">
    <property type="protein sequence ID" value="OAM78557.1"/>
    <property type="molecule type" value="Genomic_DNA"/>
</dbReference>
<comment type="caution">
    <text evidence="6">The sequence shown here is derived from an EMBL/GenBank/DDBJ whole genome shotgun (WGS) entry which is preliminary data.</text>
</comment>
<organism evidence="6 7">
    <name type="scientific">Devosia elaeis</name>
    <dbReference type="NCBI Taxonomy" id="1770058"/>
    <lineage>
        <taxon>Bacteria</taxon>
        <taxon>Pseudomonadati</taxon>
        <taxon>Pseudomonadota</taxon>
        <taxon>Alphaproteobacteria</taxon>
        <taxon>Hyphomicrobiales</taxon>
        <taxon>Devosiaceae</taxon>
        <taxon>Devosia</taxon>
    </lineage>
</organism>
<keyword evidence="4" id="KW-0456">Lyase</keyword>
<proteinExistence type="inferred from homology"/>
<dbReference type="Gene3D" id="3.90.1590.10">
    <property type="entry name" value="glutathione-dependent formaldehyde- activating enzyme (gfa)"/>
    <property type="match status" value="1"/>
</dbReference>
<dbReference type="Proteomes" id="UP000078389">
    <property type="component" value="Unassembled WGS sequence"/>
</dbReference>
<evidence type="ECO:0000256" key="3">
    <source>
        <dbReference type="ARBA" id="ARBA00022833"/>
    </source>
</evidence>
<reference evidence="6 7" key="1">
    <citation type="submission" date="2016-03" db="EMBL/GenBank/DDBJ databases">
        <title>Genome sequencing of Devosia sp. S37.</title>
        <authorList>
            <person name="Mohd Nor M."/>
        </authorList>
    </citation>
    <scope>NUCLEOTIDE SEQUENCE [LARGE SCALE GENOMIC DNA]</scope>
    <source>
        <strain evidence="6 7">S37</strain>
    </source>
</reference>
<dbReference type="GO" id="GO:0046872">
    <property type="term" value="F:metal ion binding"/>
    <property type="evidence" value="ECO:0007669"/>
    <property type="project" value="UniProtKB-KW"/>
</dbReference>
<dbReference type="InterPro" id="IPR006913">
    <property type="entry name" value="CENP-V/GFA"/>
</dbReference>
<dbReference type="InterPro" id="IPR011057">
    <property type="entry name" value="Mss4-like_sf"/>
</dbReference>
<dbReference type="AlphaFoldDB" id="A0A178I0Y3"/>
<keyword evidence="3" id="KW-0862">Zinc</keyword>
<feature type="domain" description="CENP-V/GFA" evidence="5">
    <location>
        <begin position="12"/>
        <end position="128"/>
    </location>
</feature>
<protein>
    <submittedName>
        <fullName evidence="6">Aldehyde-activating protein</fullName>
    </submittedName>
</protein>
<keyword evidence="2" id="KW-0479">Metal-binding</keyword>
<dbReference type="STRING" id="1770058.A3840_05520"/>
<dbReference type="PANTHER" id="PTHR33337">
    <property type="entry name" value="GFA DOMAIN-CONTAINING PROTEIN"/>
    <property type="match status" value="1"/>
</dbReference>
<evidence type="ECO:0000256" key="4">
    <source>
        <dbReference type="ARBA" id="ARBA00023239"/>
    </source>
</evidence>
<dbReference type="SUPFAM" id="SSF51316">
    <property type="entry name" value="Mss4-like"/>
    <property type="match status" value="1"/>
</dbReference>
<keyword evidence="7" id="KW-1185">Reference proteome</keyword>
<dbReference type="PANTHER" id="PTHR33337:SF40">
    <property type="entry name" value="CENP-V_GFA DOMAIN-CONTAINING PROTEIN-RELATED"/>
    <property type="match status" value="1"/>
</dbReference>
<evidence type="ECO:0000313" key="7">
    <source>
        <dbReference type="Proteomes" id="UP000078389"/>
    </source>
</evidence>
<dbReference type="Pfam" id="PF04828">
    <property type="entry name" value="GFA"/>
    <property type="match status" value="1"/>
</dbReference>
<evidence type="ECO:0000256" key="1">
    <source>
        <dbReference type="ARBA" id="ARBA00005495"/>
    </source>
</evidence>
<gene>
    <name evidence="6" type="ORF">A3840_05520</name>
</gene>
<evidence type="ECO:0000259" key="5">
    <source>
        <dbReference type="PROSITE" id="PS51891"/>
    </source>
</evidence>